<dbReference type="InterPro" id="IPR010998">
    <property type="entry name" value="Integrase_recombinase_N"/>
</dbReference>
<organism evidence="5 6">
    <name type="scientific">Ktedonobacter racemifer DSM 44963</name>
    <dbReference type="NCBI Taxonomy" id="485913"/>
    <lineage>
        <taxon>Bacteria</taxon>
        <taxon>Bacillati</taxon>
        <taxon>Chloroflexota</taxon>
        <taxon>Ktedonobacteria</taxon>
        <taxon>Ktedonobacterales</taxon>
        <taxon>Ktedonobacteraceae</taxon>
        <taxon>Ktedonobacter</taxon>
    </lineage>
</organism>
<dbReference type="PANTHER" id="PTHR30349">
    <property type="entry name" value="PHAGE INTEGRASE-RELATED"/>
    <property type="match status" value="1"/>
</dbReference>
<dbReference type="Gene3D" id="1.10.443.10">
    <property type="entry name" value="Intergrase catalytic core"/>
    <property type="match status" value="1"/>
</dbReference>
<dbReference type="GO" id="GO:0006310">
    <property type="term" value="P:DNA recombination"/>
    <property type="evidence" value="ECO:0007669"/>
    <property type="project" value="UniProtKB-KW"/>
</dbReference>
<dbReference type="PROSITE" id="PS51898">
    <property type="entry name" value="TYR_RECOMBINASE"/>
    <property type="match status" value="1"/>
</dbReference>
<dbReference type="eggNOG" id="COG4974">
    <property type="taxonomic scope" value="Bacteria"/>
</dbReference>
<dbReference type="AlphaFoldDB" id="D6TC45"/>
<comment type="similarity">
    <text evidence="1">Belongs to the 'phage' integrase family.</text>
</comment>
<dbReference type="CDD" id="cd00397">
    <property type="entry name" value="DNA_BRE_C"/>
    <property type="match status" value="1"/>
</dbReference>
<protein>
    <submittedName>
        <fullName evidence="5">Integrase family protein</fullName>
    </submittedName>
</protein>
<dbReference type="EMBL" id="ADVG01000001">
    <property type="protein sequence ID" value="EFH88081.1"/>
    <property type="molecule type" value="Genomic_DNA"/>
</dbReference>
<evidence type="ECO:0000256" key="3">
    <source>
        <dbReference type="ARBA" id="ARBA00023172"/>
    </source>
</evidence>
<keyword evidence="2" id="KW-0238">DNA-binding</keyword>
<dbReference type="RefSeq" id="WP_007903829.1">
    <property type="nucleotide sequence ID" value="NZ_ADVG01000001.1"/>
</dbReference>
<dbReference type="InterPro" id="IPR011010">
    <property type="entry name" value="DNA_brk_join_enz"/>
</dbReference>
<accession>D6TC45</accession>
<comment type="caution">
    <text evidence="5">The sequence shown here is derived from an EMBL/GenBank/DDBJ whole genome shotgun (WGS) entry which is preliminary data.</text>
</comment>
<proteinExistence type="inferred from homology"/>
<evidence type="ECO:0000313" key="6">
    <source>
        <dbReference type="Proteomes" id="UP000004508"/>
    </source>
</evidence>
<dbReference type="Gene3D" id="1.10.150.130">
    <property type="match status" value="1"/>
</dbReference>
<evidence type="ECO:0000313" key="5">
    <source>
        <dbReference type="EMBL" id="EFH88081.1"/>
    </source>
</evidence>
<evidence type="ECO:0000259" key="4">
    <source>
        <dbReference type="PROSITE" id="PS51898"/>
    </source>
</evidence>
<gene>
    <name evidence="5" type="ORF">Krac_9466</name>
</gene>
<evidence type="ECO:0000256" key="2">
    <source>
        <dbReference type="ARBA" id="ARBA00023125"/>
    </source>
</evidence>
<dbReference type="GO" id="GO:0015074">
    <property type="term" value="P:DNA integration"/>
    <property type="evidence" value="ECO:0007669"/>
    <property type="project" value="InterPro"/>
</dbReference>
<name>D6TC45_KTERA</name>
<reference evidence="5 6" key="1">
    <citation type="journal article" date="2011" name="Stand. Genomic Sci.">
        <title>Non-contiguous finished genome sequence and contextual data of the filamentous soil bacterium Ktedonobacter racemifer type strain (SOSP1-21).</title>
        <authorList>
            <person name="Chang Y.J."/>
            <person name="Land M."/>
            <person name="Hauser L."/>
            <person name="Chertkov O."/>
            <person name="Del Rio T.G."/>
            <person name="Nolan M."/>
            <person name="Copeland A."/>
            <person name="Tice H."/>
            <person name="Cheng J.F."/>
            <person name="Lucas S."/>
            <person name="Han C."/>
            <person name="Goodwin L."/>
            <person name="Pitluck S."/>
            <person name="Ivanova N."/>
            <person name="Ovchinikova G."/>
            <person name="Pati A."/>
            <person name="Chen A."/>
            <person name="Palaniappan K."/>
            <person name="Mavromatis K."/>
            <person name="Liolios K."/>
            <person name="Brettin T."/>
            <person name="Fiebig A."/>
            <person name="Rohde M."/>
            <person name="Abt B."/>
            <person name="Goker M."/>
            <person name="Detter J.C."/>
            <person name="Woyke T."/>
            <person name="Bristow J."/>
            <person name="Eisen J.A."/>
            <person name="Markowitz V."/>
            <person name="Hugenholtz P."/>
            <person name="Kyrpides N.C."/>
            <person name="Klenk H.P."/>
            <person name="Lapidus A."/>
        </authorList>
    </citation>
    <scope>NUCLEOTIDE SEQUENCE [LARGE SCALE GENOMIC DNA]</scope>
    <source>
        <strain evidence="6">DSM 44963</strain>
    </source>
</reference>
<keyword evidence="6" id="KW-1185">Reference proteome</keyword>
<dbReference type="InterPro" id="IPR050090">
    <property type="entry name" value="Tyrosine_recombinase_XerCD"/>
</dbReference>
<dbReference type="InParanoid" id="D6TC45"/>
<dbReference type="InterPro" id="IPR013762">
    <property type="entry name" value="Integrase-like_cat_sf"/>
</dbReference>
<dbReference type="GO" id="GO:0003677">
    <property type="term" value="F:DNA binding"/>
    <property type="evidence" value="ECO:0007669"/>
    <property type="project" value="UniProtKB-KW"/>
</dbReference>
<keyword evidence="3" id="KW-0233">DNA recombination</keyword>
<evidence type="ECO:0000256" key="1">
    <source>
        <dbReference type="ARBA" id="ARBA00008857"/>
    </source>
</evidence>
<dbReference type="Pfam" id="PF00589">
    <property type="entry name" value="Phage_integrase"/>
    <property type="match status" value="1"/>
</dbReference>
<dbReference type="PANTHER" id="PTHR30349:SF64">
    <property type="entry name" value="PROPHAGE INTEGRASE INTD-RELATED"/>
    <property type="match status" value="1"/>
</dbReference>
<dbReference type="InterPro" id="IPR002104">
    <property type="entry name" value="Integrase_catalytic"/>
</dbReference>
<dbReference type="Proteomes" id="UP000004508">
    <property type="component" value="Unassembled WGS sequence"/>
</dbReference>
<feature type="domain" description="Tyr recombinase" evidence="4">
    <location>
        <begin position="127"/>
        <end position="316"/>
    </location>
</feature>
<sequence>MESEPSKILAFPKDPALLWIETYQQTRLMHLPVGTRAVYMSILRQFTQWVAERAKEKEGFHPDHLTAPVIERYLFDLSSQGYSYAHCKRVKSVITHFCQWFVDEQRMLPQNPARGVKLARSSASEPTPPRTLSPQQRSILQNLVKQGDLRGQALFALGYWAGCRVTDLTHLLMEHTHVGGKSGWLHLGEPSSRVRDIDLVNEARRALYAYLQKRARDESSPYIFPSQRSTRLSEAGLHHWFRSLKQQATPEEYAVIADISFHDLRDDFAHRALLAGWTLEEVAYYLGHVTKSGTPALQTTLRYTQTTRAQVKEKLHTLRG</sequence>
<dbReference type="SUPFAM" id="SSF56349">
    <property type="entry name" value="DNA breaking-rejoining enzymes"/>
    <property type="match status" value="1"/>
</dbReference>
<dbReference type="STRING" id="485913.Krac_9466"/>
<dbReference type="OrthoDB" id="9785687at2"/>